<evidence type="ECO:0000256" key="1">
    <source>
        <dbReference type="SAM" id="Coils"/>
    </source>
</evidence>
<dbReference type="EMBL" id="JBAWSX010000034">
    <property type="protein sequence ID" value="MEI4804540.1"/>
    <property type="molecule type" value="Genomic_DNA"/>
</dbReference>
<dbReference type="SUPFAM" id="SSF46955">
    <property type="entry name" value="Putative DNA-binding domain"/>
    <property type="match status" value="1"/>
</dbReference>
<feature type="coiled-coil region" evidence="1">
    <location>
        <begin position="56"/>
        <end position="152"/>
    </location>
</feature>
<dbReference type="Pfam" id="PF13152">
    <property type="entry name" value="DUF3967"/>
    <property type="match status" value="1"/>
</dbReference>
<comment type="caution">
    <text evidence="4">The sequence shown here is derived from an EMBL/GenBank/DDBJ whole genome shotgun (WGS) entry which is preliminary data.</text>
</comment>
<accession>A0ABU8FPB9</accession>
<proteinExistence type="predicted"/>
<gene>
    <name evidence="4" type="ORF">WAZ07_25930</name>
</gene>
<dbReference type="InterPro" id="IPR000551">
    <property type="entry name" value="MerR-type_HTH_dom"/>
</dbReference>
<dbReference type="RefSeq" id="WP_336474691.1">
    <property type="nucleotide sequence ID" value="NZ_JBAWSX010000034.1"/>
</dbReference>
<sequence length="159" mass="19270">MEKAYWNHEVAQRLNMGKSTLRRWCLEFEKQGYVFSKGEQDSRAFLEQDVLILEKMKQLQSQGKKLEDAIKQVLSEHERVPLTPQSAPRSLDIDLQMEREQLKKELLEEMKQELLNSEQRIFQRLEERDQVLVQHIREIQETKKLMAAVQEKKWWQFWK</sequence>
<name>A0ABU8FPB9_9BACI</name>
<evidence type="ECO:0000259" key="2">
    <source>
        <dbReference type="Pfam" id="PF13152"/>
    </source>
</evidence>
<evidence type="ECO:0000259" key="3">
    <source>
        <dbReference type="Pfam" id="PF13411"/>
    </source>
</evidence>
<dbReference type="Pfam" id="PF13411">
    <property type="entry name" value="MerR_1"/>
    <property type="match status" value="1"/>
</dbReference>
<feature type="domain" description="DUF3967" evidence="2">
    <location>
        <begin position="124"/>
        <end position="158"/>
    </location>
</feature>
<keyword evidence="1" id="KW-0175">Coiled coil</keyword>
<protein>
    <submittedName>
        <fullName evidence="4">DUF3967 domain-containing protein</fullName>
    </submittedName>
</protein>
<dbReference type="Proteomes" id="UP001372526">
    <property type="component" value="Unassembled WGS sequence"/>
</dbReference>
<dbReference type="Gene3D" id="1.10.1660.10">
    <property type="match status" value="1"/>
</dbReference>
<reference evidence="4 5" key="1">
    <citation type="submission" date="2024-01" db="EMBL/GenBank/DDBJ databases">
        <title>Seven novel Bacillus-like species.</title>
        <authorList>
            <person name="Liu G."/>
        </authorList>
    </citation>
    <scope>NUCLEOTIDE SEQUENCE [LARGE SCALE GENOMIC DNA]</scope>
    <source>
        <strain evidence="4 5">FJAT-51639</strain>
    </source>
</reference>
<organism evidence="4 5">
    <name type="scientific">Bacillus bruguierae</name>
    <dbReference type="NCBI Taxonomy" id="3127667"/>
    <lineage>
        <taxon>Bacteria</taxon>
        <taxon>Bacillati</taxon>
        <taxon>Bacillota</taxon>
        <taxon>Bacilli</taxon>
        <taxon>Bacillales</taxon>
        <taxon>Bacillaceae</taxon>
        <taxon>Bacillus</taxon>
    </lineage>
</organism>
<dbReference type="InterPro" id="IPR025052">
    <property type="entry name" value="DUF3967"/>
</dbReference>
<keyword evidence="5" id="KW-1185">Reference proteome</keyword>
<evidence type="ECO:0000313" key="5">
    <source>
        <dbReference type="Proteomes" id="UP001372526"/>
    </source>
</evidence>
<feature type="domain" description="HTH merR-type" evidence="3">
    <location>
        <begin position="8"/>
        <end position="73"/>
    </location>
</feature>
<dbReference type="InterPro" id="IPR009061">
    <property type="entry name" value="DNA-bd_dom_put_sf"/>
</dbReference>
<evidence type="ECO:0000313" key="4">
    <source>
        <dbReference type="EMBL" id="MEI4804540.1"/>
    </source>
</evidence>